<evidence type="ECO:0000313" key="2">
    <source>
        <dbReference type="Proteomes" id="UP000665181"/>
    </source>
</evidence>
<accession>A0A8I1WHH6</accession>
<dbReference type="InterPro" id="IPR006524">
    <property type="entry name" value="ArpU-like"/>
</dbReference>
<dbReference type="AlphaFoldDB" id="A0A8I1WHH6"/>
<comment type="caution">
    <text evidence="1">The sequence shown here is derived from an EMBL/GenBank/DDBJ whole genome shotgun (WGS) entry which is preliminary data.</text>
</comment>
<evidence type="ECO:0000313" key="1">
    <source>
        <dbReference type="EMBL" id="MBO3796744.1"/>
    </source>
</evidence>
<dbReference type="EMBL" id="JAGFPW010000032">
    <property type="protein sequence ID" value="MBO3796744.1"/>
    <property type="molecule type" value="Genomic_DNA"/>
</dbReference>
<proteinExistence type="predicted"/>
<organism evidence="1 2">
    <name type="scientific">Bacillus subtilis</name>
    <dbReference type="NCBI Taxonomy" id="1423"/>
    <lineage>
        <taxon>Bacteria</taxon>
        <taxon>Bacillati</taxon>
        <taxon>Bacillota</taxon>
        <taxon>Bacilli</taxon>
        <taxon>Bacillales</taxon>
        <taxon>Bacillaceae</taxon>
        <taxon>Bacillus</taxon>
    </lineage>
</organism>
<dbReference type="RefSeq" id="WP_208556861.1">
    <property type="nucleotide sequence ID" value="NZ_JAGFPW010000032.1"/>
</dbReference>
<dbReference type="Proteomes" id="UP000665181">
    <property type="component" value="Unassembled WGS sequence"/>
</dbReference>
<dbReference type="NCBIfam" id="TIGR01637">
    <property type="entry name" value="phage_arpU"/>
    <property type="match status" value="1"/>
</dbReference>
<reference evidence="1" key="1">
    <citation type="submission" date="2021-03" db="EMBL/GenBank/DDBJ databases">
        <title>Isolation of Bacillus subtilis from fermented food sample.</title>
        <authorList>
            <person name="Lakshmanan V."/>
            <person name="Athira K."/>
            <person name="Rajagopal K."/>
        </authorList>
    </citation>
    <scope>NUCLEOTIDE SEQUENCE</scope>
    <source>
        <strain evidence="1">S1</strain>
    </source>
</reference>
<sequence>MTAAEQLSFLPDINEKEVRNLVIKELKTYRSLKIQAENRREQKEKGVIGLFPQLRKSTEYNELKVKQMDRALKQCLDQDEYSIIEKKYLSPEKIKDLEIMIELGLKRDKFYQVKRQAIYNIATALGII</sequence>
<name>A0A8I1WHH6_BACIU</name>
<gene>
    <name evidence="1" type="ORF">J5227_21135</name>
</gene>
<protein>
    <submittedName>
        <fullName evidence="1">ArpU family transcriptional regulator</fullName>
    </submittedName>
</protein>